<reference evidence="2 3" key="1">
    <citation type="submission" date="2019-08" db="EMBL/GenBank/DDBJ databases">
        <title>Bacillus genomes from the desert of Cuatro Cienegas, Coahuila.</title>
        <authorList>
            <person name="Olmedo-Alvarez G."/>
        </authorList>
    </citation>
    <scope>NUCLEOTIDE SEQUENCE [LARGE SCALE GENOMIC DNA]</scope>
    <source>
        <strain evidence="2 3">CH28_1T</strain>
    </source>
</reference>
<dbReference type="Pfam" id="PF18765">
    <property type="entry name" value="Polbeta"/>
    <property type="match status" value="1"/>
</dbReference>
<evidence type="ECO:0000313" key="2">
    <source>
        <dbReference type="EMBL" id="TYS68258.1"/>
    </source>
</evidence>
<protein>
    <submittedName>
        <fullName evidence="2">Nucleotidyltransferase domain-containing protein</fullName>
    </submittedName>
</protein>
<dbReference type="Proteomes" id="UP000322524">
    <property type="component" value="Unassembled WGS sequence"/>
</dbReference>
<feature type="domain" description="Polymerase beta nucleotidyltransferase" evidence="1">
    <location>
        <begin position="6"/>
        <end position="97"/>
    </location>
</feature>
<comment type="caution">
    <text evidence="2">The sequence shown here is derived from an EMBL/GenBank/DDBJ whole genome shotgun (WGS) entry which is preliminary data.</text>
</comment>
<dbReference type="NCBIfam" id="NF047752">
    <property type="entry name" value="MntA_antitoxin"/>
    <property type="match status" value="1"/>
</dbReference>
<dbReference type="SUPFAM" id="SSF81301">
    <property type="entry name" value="Nucleotidyltransferase"/>
    <property type="match status" value="1"/>
</dbReference>
<proteinExistence type="predicted"/>
<name>A0A5D4T0Y4_9BACI</name>
<dbReference type="GO" id="GO:0016740">
    <property type="term" value="F:transferase activity"/>
    <property type="evidence" value="ECO:0007669"/>
    <property type="project" value="UniProtKB-KW"/>
</dbReference>
<gene>
    <name evidence="2" type="ORF">FZC76_10985</name>
</gene>
<keyword evidence="2" id="KW-0808">Transferase</keyword>
<dbReference type="RefSeq" id="WP_148988232.1">
    <property type="nucleotide sequence ID" value="NZ_VTEV01000004.1"/>
</dbReference>
<dbReference type="PANTHER" id="PTHR43852:SF2">
    <property type="entry name" value="PROTEIN ADENYLYLTRANSFERASE MNTA"/>
    <property type="match status" value="1"/>
</dbReference>
<dbReference type="PANTHER" id="PTHR43852">
    <property type="entry name" value="NUCLEOTIDYLTRANSFERASE"/>
    <property type="match status" value="1"/>
</dbReference>
<dbReference type="InterPro" id="IPR052930">
    <property type="entry name" value="TA_antitoxin_MntA"/>
</dbReference>
<dbReference type="EMBL" id="VTEV01000004">
    <property type="protein sequence ID" value="TYS68258.1"/>
    <property type="molecule type" value="Genomic_DNA"/>
</dbReference>
<evidence type="ECO:0000259" key="1">
    <source>
        <dbReference type="Pfam" id="PF18765"/>
    </source>
</evidence>
<dbReference type="AlphaFoldDB" id="A0A5D4T0Y4"/>
<dbReference type="InterPro" id="IPR043519">
    <property type="entry name" value="NT_sf"/>
</dbReference>
<dbReference type="Gene3D" id="3.30.460.10">
    <property type="entry name" value="Beta Polymerase, domain 2"/>
    <property type="match status" value="1"/>
</dbReference>
<evidence type="ECO:0000313" key="3">
    <source>
        <dbReference type="Proteomes" id="UP000322524"/>
    </source>
</evidence>
<organism evidence="2 3">
    <name type="scientific">Sutcliffiella horikoshii</name>
    <dbReference type="NCBI Taxonomy" id="79883"/>
    <lineage>
        <taxon>Bacteria</taxon>
        <taxon>Bacillati</taxon>
        <taxon>Bacillota</taxon>
        <taxon>Bacilli</taxon>
        <taxon>Bacillales</taxon>
        <taxon>Bacillaceae</taxon>
        <taxon>Sutcliffiella</taxon>
    </lineage>
</organism>
<dbReference type="OrthoDB" id="9816197at2"/>
<dbReference type="CDD" id="cd05403">
    <property type="entry name" value="NT_KNTase_like"/>
    <property type="match status" value="1"/>
</dbReference>
<sequence length="133" mass="15442">MMVDENTIVDFLVRELGPEVIYLFGSQTTPELTHPGSDVDVAYLSSKKLDHYERYMLAQKLASHINKDVDLVDLTQASTVFQMQIITKGKVIYLSDKKRQALFEMVTYKKYAMLNEERKRILDRVTESGRVYE</sequence>
<dbReference type="InterPro" id="IPR041633">
    <property type="entry name" value="Polbeta"/>
</dbReference>
<accession>A0A5D4T0Y4</accession>